<dbReference type="OrthoDB" id="10261782at2759"/>
<dbReference type="VEuPathDB" id="FungiDB:PTTG_07386"/>
<dbReference type="EMBL" id="ADAS02000683">
    <property type="protein sequence ID" value="OAV86959.1"/>
    <property type="molecule type" value="Genomic_DNA"/>
</dbReference>
<evidence type="ECO:0000313" key="3">
    <source>
        <dbReference type="Proteomes" id="UP000005240"/>
    </source>
</evidence>
<protein>
    <recommendedName>
        <fullName evidence="4">Enterotoxin</fullName>
    </recommendedName>
</protein>
<evidence type="ECO:0000313" key="1">
    <source>
        <dbReference type="EMBL" id="OAV86959.1"/>
    </source>
</evidence>
<name>A0A180G3D2_PUCT1</name>
<proteinExistence type="predicted"/>
<organism evidence="1">
    <name type="scientific">Puccinia triticina (isolate 1-1 / race 1 (BBBD))</name>
    <name type="common">Brown leaf rust fungus</name>
    <dbReference type="NCBI Taxonomy" id="630390"/>
    <lineage>
        <taxon>Eukaryota</taxon>
        <taxon>Fungi</taxon>
        <taxon>Dikarya</taxon>
        <taxon>Basidiomycota</taxon>
        <taxon>Pucciniomycotina</taxon>
        <taxon>Pucciniomycetes</taxon>
        <taxon>Pucciniales</taxon>
        <taxon>Pucciniaceae</taxon>
        <taxon>Puccinia</taxon>
    </lineage>
</organism>
<dbReference type="PANTHER" id="PTHR35204">
    <property type="entry name" value="YALI0A21131P"/>
    <property type="match status" value="1"/>
</dbReference>
<evidence type="ECO:0000313" key="2">
    <source>
        <dbReference type="EnsemblFungi" id="PTTG_07386-t43_1-p1"/>
    </source>
</evidence>
<reference evidence="1" key="1">
    <citation type="submission" date="2009-11" db="EMBL/GenBank/DDBJ databases">
        <authorList>
            <consortium name="The Broad Institute Genome Sequencing Platform"/>
            <person name="Ward D."/>
            <person name="Feldgarden M."/>
            <person name="Earl A."/>
            <person name="Young S.K."/>
            <person name="Zeng Q."/>
            <person name="Koehrsen M."/>
            <person name="Alvarado L."/>
            <person name="Berlin A."/>
            <person name="Bochicchio J."/>
            <person name="Borenstein D."/>
            <person name="Chapman S.B."/>
            <person name="Chen Z."/>
            <person name="Engels R."/>
            <person name="Freedman E."/>
            <person name="Gellesch M."/>
            <person name="Goldberg J."/>
            <person name="Griggs A."/>
            <person name="Gujja S."/>
            <person name="Heilman E."/>
            <person name="Heiman D."/>
            <person name="Hepburn T."/>
            <person name="Howarth C."/>
            <person name="Jen D."/>
            <person name="Larson L."/>
            <person name="Lewis B."/>
            <person name="Mehta T."/>
            <person name="Park D."/>
            <person name="Pearson M."/>
            <person name="Roberts A."/>
            <person name="Saif S."/>
            <person name="Shea T."/>
            <person name="Shenoy N."/>
            <person name="Sisk P."/>
            <person name="Stolte C."/>
            <person name="Sykes S."/>
            <person name="Thomson T."/>
            <person name="Walk T."/>
            <person name="White J."/>
            <person name="Yandava C."/>
            <person name="Izard J."/>
            <person name="Baranova O.V."/>
            <person name="Blanton J.M."/>
            <person name="Tanner A.C."/>
            <person name="Dewhirst F.E."/>
            <person name="Haas B."/>
            <person name="Nusbaum C."/>
            <person name="Birren B."/>
        </authorList>
    </citation>
    <scope>NUCLEOTIDE SEQUENCE [LARGE SCALE GENOMIC DNA]</scope>
    <source>
        <strain evidence="1">1-1 BBBD Race 1</strain>
    </source>
</reference>
<dbReference type="EnsemblFungi" id="PTTG_07386-t43_1">
    <property type="protein sequence ID" value="PTTG_07386-t43_1-p1"/>
    <property type="gene ID" value="PTTG_07386"/>
</dbReference>
<reference evidence="2" key="4">
    <citation type="submission" date="2025-05" db="UniProtKB">
        <authorList>
            <consortium name="EnsemblFungi"/>
        </authorList>
    </citation>
    <scope>IDENTIFICATION</scope>
    <source>
        <strain evidence="2">isolate 1-1 / race 1 (BBBD)</strain>
    </source>
</reference>
<dbReference type="PANTHER" id="PTHR35204:SF1">
    <property type="entry name" value="ENTEROTOXIN"/>
    <property type="match status" value="1"/>
</dbReference>
<dbReference type="AlphaFoldDB" id="A0A180G3D2"/>
<reference evidence="2 3" key="3">
    <citation type="journal article" date="2017" name="G3 (Bethesda)">
        <title>Comparative analysis highlights variable genome content of wheat rusts and divergence of the mating loci.</title>
        <authorList>
            <person name="Cuomo C.A."/>
            <person name="Bakkeren G."/>
            <person name="Khalil H.B."/>
            <person name="Panwar V."/>
            <person name="Joly D."/>
            <person name="Linning R."/>
            <person name="Sakthikumar S."/>
            <person name="Song X."/>
            <person name="Adiconis X."/>
            <person name="Fan L."/>
            <person name="Goldberg J.M."/>
            <person name="Levin J.Z."/>
            <person name="Young S."/>
            <person name="Zeng Q."/>
            <person name="Anikster Y."/>
            <person name="Bruce M."/>
            <person name="Wang M."/>
            <person name="Yin C."/>
            <person name="McCallum B."/>
            <person name="Szabo L.J."/>
            <person name="Hulbert S."/>
            <person name="Chen X."/>
            <person name="Fellers J.P."/>
        </authorList>
    </citation>
    <scope>NUCLEOTIDE SEQUENCE</scope>
    <source>
        <strain evidence="3">Isolate 1-1 / race 1 (BBBD)</strain>
        <strain evidence="2">isolate 1-1 / race 1 (BBBD)</strain>
    </source>
</reference>
<accession>A0A180G3D2</accession>
<reference evidence="1" key="2">
    <citation type="submission" date="2016-05" db="EMBL/GenBank/DDBJ databases">
        <title>Comparative analysis highlights variable genome content of wheat rusts and divergence of the mating loci.</title>
        <authorList>
            <person name="Cuomo C.A."/>
            <person name="Bakkeren G."/>
            <person name="Szabo L."/>
            <person name="Khalil H."/>
            <person name="Joly D."/>
            <person name="Goldberg J."/>
            <person name="Young S."/>
            <person name="Zeng Q."/>
            <person name="Fellers J."/>
        </authorList>
    </citation>
    <scope>NUCLEOTIDE SEQUENCE [LARGE SCALE GENOMIC DNA]</scope>
    <source>
        <strain evidence="1">1-1 BBBD Race 1</strain>
    </source>
</reference>
<sequence length="609" mass="68561">MCAFQVLFAKRLQLTLLTGLVASPWLAPLVVAAESEQLSFLPTPNPGTGSLPSVPGTDHPNLIFASFAGLLQQWPNTYAYSGHSIIPGVVPRGTLLYHGTNHQTPPPSEGLEWLAFNPEYSYVIHAHRLGQVDLYTYTATRALRIIYFDGQSSSLGTPGFMDSQSVLINGTVPRQFGDDGRYIKAEYDRAHELCKLGKQWGFEGVVRMNTCFELMWCDFTKGVERLRGTNTTDPFDTHYEPGEFTESMKVTEIHNTDFSSNSGETLVQNQSDAINPLFPGQLRKTLRQRVEVFGANDSTIRLKTHNNSAGTDNPEESLLQLITRPRVMNSPFYSRSPQYYFRAASRQFFTPGETRVILDPSGFVSFYDRIQSLSQKRQAEGTSDGPRHAHRLHGISSRDVEKIKDRLVNVLARKNAEGWRKESDRLDWRASVWTITQTYSKPLVELDYLLKRDDLSAIDRAAEVRGLTYGMIIPYVDFSSWNLSDPAWVDQSIKKCARGFTSGTYRASDLTESIQVIIGAIEGTLDRLCSTIFSIFTQTIELSIPIDSLITPDPRLESEATSRASEWRQQTEKLMEWLGWSTWGRCDPSCKPDLRPIPSVLSRAVGDHY</sequence>
<dbReference type="InterPro" id="IPR038921">
    <property type="entry name" value="YOR389W-like"/>
</dbReference>
<dbReference type="Proteomes" id="UP000005240">
    <property type="component" value="Unassembled WGS sequence"/>
</dbReference>
<dbReference type="STRING" id="630390.A0A180G3D2"/>
<gene>
    <name evidence="1" type="ORF">PTTG_07386</name>
</gene>
<evidence type="ECO:0008006" key="4">
    <source>
        <dbReference type="Google" id="ProtNLM"/>
    </source>
</evidence>
<keyword evidence="3" id="KW-1185">Reference proteome</keyword>